<sequence>MDRFNHFEYLENDCKSIDNYNKGKISSLDAALEPVLHDINNLGHYLERAKHDRHFPSEHGLTEDESAAVYLFTDDWVEKSLHPVLNKALQSQKKETLKPWRGFLRLLHAAFNKLPTVNQTIWRGLPIDVVAKLEENQELVLSCITSCSLSPDIMVHFLSEKSVLCSIKPLNSKDIQRYSFKTAYKEVVLLPGTRLRVKSKKSKNKNNEPKIIFEEISQVIYDEEIDHGSKEGLDKSQYSNLQNLESDHRIIKSVTSENEMNDEVVSTQNKSKKNETKAVITFSNGDRYMFRHRDGKRQDGGTYHSLYGEKLKGESAEDKANGEGILTFTGGNHFIGTFKRGKRHGHGILYEKNETIDAGEWMDDELTNQDLKIVSNGYAHRWKNGQYRYYDDKNGNKYIGNIIDGKAHGLGIRIWSDNSRYEGNFKEDKKHGFGIYYYTERDIYKGKWNNDEMNGEGTLMWNSGTLYQGTFSKGKRHGEGILKFSDGSIEKGQWEVDRYISR</sequence>
<dbReference type="PANTHER" id="PTHR43215">
    <property type="entry name" value="RADIAL SPOKE HEAD 1 HOMOLOG"/>
    <property type="match status" value="1"/>
</dbReference>
<dbReference type="Proteomes" id="UP000676336">
    <property type="component" value="Unassembled WGS sequence"/>
</dbReference>
<proteinExistence type="predicted"/>
<dbReference type="FunFam" id="2.20.110.10:FF:000002">
    <property type="entry name" value="Phosphatidylinositol 4-phosphate 5-kinase 8"/>
    <property type="match status" value="1"/>
</dbReference>
<name>A0A816UX35_9BILA</name>
<dbReference type="SMART" id="SM00698">
    <property type="entry name" value="MORN"/>
    <property type="match status" value="5"/>
</dbReference>
<dbReference type="Proteomes" id="UP000663824">
    <property type="component" value="Unassembled WGS sequence"/>
</dbReference>
<organism evidence="2 4">
    <name type="scientific">Rotaria magnacalcarata</name>
    <dbReference type="NCBI Taxonomy" id="392030"/>
    <lineage>
        <taxon>Eukaryota</taxon>
        <taxon>Metazoa</taxon>
        <taxon>Spiralia</taxon>
        <taxon>Gnathifera</taxon>
        <taxon>Rotifera</taxon>
        <taxon>Eurotatoria</taxon>
        <taxon>Bdelloidea</taxon>
        <taxon>Philodinida</taxon>
        <taxon>Philodinidae</taxon>
        <taxon>Rotaria</taxon>
    </lineage>
</organism>
<dbReference type="GO" id="GO:0005829">
    <property type="term" value="C:cytosol"/>
    <property type="evidence" value="ECO:0007669"/>
    <property type="project" value="TreeGrafter"/>
</dbReference>
<dbReference type="PROSITE" id="PS51996">
    <property type="entry name" value="TR_MART"/>
    <property type="match status" value="1"/>
</dbReference>
<accession>A0A816UX35</accession>
<dbReference type="Gene3D" id="3.90.176.10">
    <property type="entry name" value="Toxin ADP-ribosyltransferase, Chain A, domain 1"/>
    <property type="match status" value="1"/>
</dbReference>
<gene>
    <name evidence="2" type="ORF">MBJ925_LOCUS25696</name>
    <name evidence="3" type="ORF">SMN809_LOCUS24182</name>
</gene>
<dbReference type="EMBL" id="CAJOBI010027765">
    <property type="protein sequence ID" value="CAF4255243.1"/>
    <property type="molecule type" value="Genomic_DNA"/>
</dbReference>
<comment type="caution">
    <text evidence="2">The sequence shown here is derived from an EMBL/GenBank/DDBJ whole genome shotgun (WGS) entry which is preliminary data.</text>
</comment>
<dbReference type="InterPro" id="IPR003409">
    <property type="entry name" value="MORN"/>
</dbReference>
<evidence type="ECO:0000313" key="3">
    <source>
        <dbReference type="EMBL" id="CAF4255243.1"/>
    </source>
</evidence>
<dbReference type="PANTHER" id="PTHR43215:SF14">
    <property type="entry name" value="RADIAL SPOKE HEAD 1 HOMOLOG"/>
    <property type="match status" value="1"/>
</dbReference>
<evidence type="ECO:0000256" key="1">
    <source>
        <dbReference type="ARBA" id="ARBA00022737"/>
    </source>
</evidence>
<dbReference type="AlphaFoldDB" id="A0A816UX35"/>
<protein>
    <submittedName>
        <fullName evidence="2">Uncharacterized protein</fullName>
    </submittedName>
</protein>
<keyword evidence="1" id="KW-0677">Repeat</keyword>
<evidence type="ECO:0000313" key="2">
    <source>
        <dbReference type="EMBL" id="CAF2119789.1"/>
    </source>
</evidence>
<dbReference type="Gene3D" id="2.20.110.10">
    <property type="entry name" value="Histone H3 K4-specific methyltransferase SET7/9 N-terminal domain"/>
    <property type="match status" value="3"/>
</dbReference>
<dbReference type="Pfam" id="PF02493">
    <property type="entry name" value="MORN"/>
    <property type="match status" value="6"/>
</dbReference>
<reference evidence="2" key="1">
    <citation type="submission" date="2021-02" db="EMBL/GenBank/DDBJ databases">
        <authorList>
            <person name="Nowell W R."/>
        </authorList>
    </citation>
    <scope>NUCLEOTIDE SEQUENCE</scope>
</reference>
<evidence type="ECO:0000313" key="4">
    <source>
        <dbReference type="Proteomes" id="UP000663824"/>
    </source>
</evidence>
<dbReference type="SUPFAM" id="SSF56399">
    <property type="entry name" value="ADP-ribosylation"/>
    <property type="match status" value="1"/>
</dbReference>
<dbReference type="EMBL" id="CAJNRE010013607">
    <property type="protein sequence ID" value="CAF2119789.1"/>
    <property type="molecule type" value="Genomic_DNA"/>
</dbReference>
<dbReference type="SUPFAM" id="SSF82185">
    <property type="entry name" value="Histone H3 K4-specific methyltransferase SET7/9 N-terminal domain"/>
    <property type="match status" value="2"/>
</dbReference>